<dbReference type="Proteomes" id="UP001152484">
    <property type="component" value="Unassembled WGS sequence"/>
</dbReference>
<dbReference type="SUPFAM" id="SSF52540">
    <property type="entry name" value="P-loop containing nucleoside triphosphate hydrolases"/>
    <property type="match status" value="1"/>
</dbReference>
<name>A0A9P1E5U9_CUSEU</name>
<dbReference type="PANTHER" id="PTHR14659">
    <property type="entry name" value="ALPHA- AND GAMMA-ADAPTIN-BINDING PROTEIN P34"/>
    <property type="match status" value="1"/>
</dbReference>
<gene>
    <name evidence="2" type="ORF">CEURO_LOCUS7539</name>
</gene>
<dbReference type="OrthoDB" id="10261384at2759"/>
<comment type="caution">
    <text evidence="2">The sequence shown here is derived from an EMBL/GenBank/DDBJ whole genome shotgun (WGS) entry which is preliminary data.</text>
</comment>
<dbReference type="EMBL" id="CAMAPE010000013">
    <property type="protein sequence ID" value="CAH9080531.1"/>
    <property type="molecule type" value="Genomic_DNA"/>
</dbReference>
<sequence>MDLKEAMPQDTTSLEKRPGVLLVGSPDVGKRTLVSRLLSIDLEDTTDTTSGLLAFGWSINTKYYTADVTVWLANLHKKFSARSLPIFDQLAALVMVFDISNCSSAGFIFY</sequence>
<dbReference type="PANTHER" id="PTHR14659:SF1">
    <property type="entry name" value="ALPHA- AND GAMMA-ADAPTIN-BINDING PROTEIN P34"/>
    <property type="match status" value="1"/>
</dbReference>
<protein>
    <submittedName>
        <fullName evidence="2">Uncharacterized protein</fullName>
    </submittedName>
</protein>
<dbReference type="GO" id="GO:0009536">
    <property type="term" value="C:plastid"/>
    <property type="evidence" value="ECO:0007669"/>
    <property type="project" value="UniProtKB-SubCell"/>
</dbReference>
<dbReference type="Gene3D" id="3.40.50.300">
    <property type="entry name" value="P-loop containing nucleotide triphosphate hydrolases"/>
    <property type="match status" value="1"/>
</dbReference>
<evidence type="ECO:0000256" key="1">
    <source>
        <dbReference type="ARBA" id="ARBA00004474"/>
    </source>
</evidence>
<comment type="subcellular location">
    <subcellularLocation>
        <location evidence="1">Plastid</location>
    </subcellularLocation>
</comment>
<dbReference type="AlphaFoldDB" id="A0A9P1E5U9"/>
<keyword evidence="3" id="KW-1185">Reference proteome</keyword>
<dbReference type="InterPro" id="IPR019341">
    <property type="entry name" value="Alpha/Gamma-adaptin-bd_p34"/>
</dbReference>
<proteinExistence type="predicted"/>
<evidence type="ECO:0000313" key="2">
    <source>
        <dbReference type="EMBL" id="CAH9080531.1"/>
    </source>
</evidence>
<dbReference type="InterPro" id="IPR027417">
    <property type="entry name" value="P-loop_NTPase"/>
</dbReference>
<organism evidence="2 3">
    <name type="scientific">Cuscuta europaea</name>
    <name type="common">European dodder</name>
    <dbReference type="NCBI Taxonomy" id="41803"/>
    <lineage>
        <taxon>Eukaryota</taxon>
        <taxon>Viridiplantae</taxon>
        <taxon>Streptophyta</taxon>
        <taxon>Embryophyta</taxon>
        <taxon>Tracheophyta</taxon>
        <taxon>Spermatophyta</taxon>
        <taxon>Magnoliopsida</taxon>
        <taxon>eudicotyledons</taxon>
        <taxon>Gunneridae</taxon>
        <taxon>Pentapetalae</taxon>
        <taxon>asterids</taxon>
        <taxon>lamiids</taxon>
        <taxon>Solanales</taxon>
        <taxon>Convolvulaceae</taxon>
        <taxon>Cuscuteae</taxon>
        <taxon>Cuscuta</taxon>
        <taxon>Cuscuta subgen. Cuscuta</taxon>
    </lineage>
</organism>
<accession>A0A9P1E5U9</accession>
<evidence type="ECO:0000313" key="3">
    <source>
        <dbReference type="Proteomes" id="UP001152484"/>
    </source>
</evidence>
<reference evidence="2" key="1">
    <citation type="submission" date="2022-07" db="EMBL/GenBank/DDBJ databases">
        <authorList>
            <person name="Macas J."/>
            <person name="Novak P."/>
            <person name="Neumann P."/>
        </authorList>
    </citation>
    <scope>NUCLEOTIDE SEQUENCE</scope>
</reference>